<reference evidence="6 7" key="1">
    <citation type="journal article" date="2000" name="Arch. Microbiol.">
        <title>Rhodobaca bogoriensis gen. nov. and sp. nov., an alkaliphilic purple nonsulfur bacterium from African Rift Valley soda lakes.</title>
        <authorList>
            <person name="Milford A.D."/>
            <person name="Achenbach L.A."/>
            <person name="Jung D.O."/>
            <person name="Madigan M.T."/>
        </authorList>
    </citation>
    <scope>NUCLEOTIDE SEQUENCE [LARGE SCALE GENOMIC DNA]</scope>
    <source>
        <strain evidence="6 7">2376</strain>
    </source>
</reference>
<evidence type="ECO:0000256" key="1">
    <source>
        <dbReference type="ARBA" id="ARBA00004418"/>
    </source>
</evidence>
<evidence type="ECO:0000256" key="4">
    <source>
        <dbReference type="ARBA" id="ARBA00022729"/>
    </source>
</evidence>
<dbReference type="PROSITE" id="PS51318">
    <property type="entry name" value="TAT"/>
    <property type="match status" value="1"/>
</dbReference>
<dbReference type="InterPro" id="IPR000914">
    <property type="entry name" value="SBP_5_dom"/>
</dbReference>
<protein>
    <submittedName>
        <fullName evidence="6">ABC transporter substrate-binding protein</fullName>
    </submittedName>
</protein>
<keyword evidence="3" id="KW-0813">Transport</keyword>
<dbReference type="GO" id="GO:1904680">
    <property type="term" value="F:peptide transmembrane transporter activity"/>
    <property type="evidence" value="ECO:0007669"/>
    <property type="project" value="TreeGrafter"/>
</dbReference>
<dbReference type="Gene3D" id="3.10.105.10">
    <property type="entry name" value="Dipeptide-binding Protein, Domain 3"/>
    <property type="match status" value="1"/>
</dbReference>
<evidence type="ECO:0000313" key="7">
    <source>
        <dbReference type="Proteomes" id="UP000529417"/>
    </source>
</evidence>
<dbReference type="GO" id="GO:0043190">
    <property type="term" value="C:ATP-binding cassette (ABC) transporter complex"/>
    <property type="evidence" value="ECO:0007669"/>
    <property type="project" value="InterPro"/>
</dbReference>
<dbReference type="PANTHER" id="PTHR30290:SF10">
    <property type="entry name" value="PERIPLASMIC OLIGOPEPTIDE-BINDING PROTEIN-RELATED"/>
    <property type="match status" value="1"/>
</dbReference>
<sequence>MNASTRNPGLTRRGLLKSAGAIGAAGLILPASYRKAMAEPKRGGTFRIGFGHGNTTDSLNPALWDQAFVQVLGNTMHNYLTVIGADGQLEPELAESWEASSDAATWTFKLREGVTFHNGKDLVAADVIASLNHHRGEDSASAAAPIVEAITDIRADGDKVVVITLQAGDADFPFILSDYHLPILPAEDGRIDYDNGIGCGGYILESFEPGVDAHFTRNPDYWKSDRAWFDRVELYAILDSAARQNALITGEVDVIDRPDLNTIHMLERAGVNIISVSGTQHYTFAMDSRADPFSNNHVRLALKYGVNRQQMVDTILSGFGVVGNDHPIGRSNRFHADDLEQREFDPDRARHHLREAGLDSLTVDLSAADAAFAGAVDAAVLFSESAAQAGININPVREPSDGYWSNVWMVKPFSAVYWGGRPTEDWMFSTAFAAGAPWNDGFWEHERFEELLRAARSELDEDLRAEMYFEMQQIVRDEGAIVIPMFSDYVMATADNVMTPDQIGANTTLDGVRATERWWFA</sequence>
<dbReference type="PANTHER" id="PTHR30290">
    <property type="entry name" value="PERIPLASMIC BINDING COMPONENT OF ABC TRANSPORTER"/>
    <property type="match status" value="1"/>
</dbReference>
<dbReference type="GO" id="GO:0030288">
    <property type="term" value="C:outer membrane-bounded periplasmic space"/>
    <property type="evidence" value="ECO:0007669"/>
    <property type="project" value="UniProtKB-ARBA"/>
</dbReference>
<keyword evidence="4" id="KW-0732">Signal</keyword>
<dbReference type="PIRSF" id="PIRSF002741">
    <property type="entry name" value="MppA"/>
    <property type="match status" value="1"/>
</dbReference>
<accession>A0A7Z0I1N1</accession>
<name>A0A7Z0I1N1_9RHOB</name>
<feature type="domain" description="Solute-binding protein family 5" evidence="5">
    <location>
        <begin position="89"/>
        <end position="439"/>
    </location>
</feature>
<dbReference type="InterPro" id="IPR030678">
    <property type="entry name" value="Peptide/Ni-bd"/>
</dbReference>
<organism evidence="6 7">
    <name type="scientific">Rhabdonatronobacter sediminivivens</name>
    <dbReference type="NCBI Taxonomy" id="2743469"/>
    <lineage>
        <taxon>Bacteria</taxon>
        <taxon>Pseudomonadati</taxon>
        <taxon>Pseudomonadota</taxon>
        <taxon>Alphaproteobacteria</taxon>
        <taxon>Rhodobacterales</taxon>
        <taxon>Paracoccaceae</taxon>
        <taxon>Rhabdonatronobacter</taxon>
    </lineage>
</organism>
<evidence type="ECO:0000256" key="3">
    <source>
        <dbReference type="ARBA" id="ARBA00022448"/>
    </source>
</evidence>
<evidence type="ECO:0000256" key="2">
    <source>
        <dbReference type="ARBA" id="ARBA00005695"/>
    </source>
</evidence>
<comment type="similarity">
    <text evidence="2">Belongs to the bacterial solute-binding protein 5 family.</text>
</comment>
<proteinExistence type="inferred from homology"/>
<dbReference type="RefSeq" id="WP_179907084.1">
    <property type="nucleotide sequence ID" value="NZ_JACBXS010000039.1"/>
</dbReference>
<evidence type="ECO:0000259" key="5">
    <source>
        <dbReference type="Pfam" id="PF00496"/>
    </source>
</evidence>
<dbReference type="EMBL" id="JACBXS010000039">
    <property type="protein sequence ID" value="NYS26289.1"/>
    <property type="molecule type" value="Genomic_DNA"/>
</dbReference>
<dbReference type="CDD" id="cd08503">
    <property type="entry name" value="PBP2_NikA_DppA_OppA_like_17"/>
    <property type="match status" value="1"/>
</dbReference>
<dbReference type="Pfam" id="PF00496">
    <property type="entry name" value="SBP_bac_5"/>
    <property type="match status" value="1"/>
</dbReference>
<dbReference type="InterPro" id="IPR039424">
    <property type="entry name" value="SBP_5"/>
</dbReference>
<dbReference type="SUPFAM" id="SSF53850">
    <property type="entry name" value="Periplasmic binding protein-like II"/>
    <property type="match status" value="1"/>
</dbReference>
<dbReference type="Gene3D" id="3.40.190.10">
    <property type="entry name" value="Periplasmic binding protein-like II"/>
    <property type="match status" value="1"/>
</dbReference>
<keyword evidence="7" id="KW-1185">Reference proteome</keyword>
<dbReference type="InterPro" id="IPR006311">
    <property type="entry name" value="TAT_signal"/>
</dbReference>
<dbReference type="GO" id="GO:0015833">
    <property type="term" value="P:peptide transport"/>
    <property type="evidence" value="ECO:0007669"/>
    <property type="project" value="TreeGrafter"/>
</dbReference>
<comment type="subcellular location">
    <subcellularLocation>
        <location evidence="1">Periplasm</location>
    </subcellularLocation>
</comment>
<evidence type="ECO:0000313" key="6">
    <source>
        <dbReference type="EMBL" id="NYS26289.1"/>
    </source>
</evidence>
<gene>
    <name evidence="6" type="ORF">HUK65_14970</name>
</gene>
<comment type="caution">
    <text evidence="6">The sequence shown here is derived from an EMBL/GenBank/DDBJ whole genome shotgun (WGS) entry which is preliminary data.</text>
</comment>
<dbReference type="Proteomes" id="UP000529417">
    <property type="component" value="Unassembled WGS sequence"/>
</dbReference>
<dbReference type="AlphaFoldDB" id="A0A7Z0I1N1"/>